<dbReference type="AlphaFoldDB" id="A0A3P7ITU5"/>
<evidence type="ECO:0000313" key="2">
    <source>
        <dbReference type="Proteomes" id="UP000270094"/>
    </source>
</evidence>
<reference evidence="1 2" key="1">
    <citation type="submission" date="2018-11" db="EMBL/GenBank/DDBJ databases">
        <authorList>
            <consortium name="Pathogen Informatics"/>
        </authorList>
    </citation>
    <scope>NUCLEOTIDE SEQUENCE [LARGE SCALE GENOMIC DNA]</scope>
</reference>
<sequence>MEETMTILGSTASKSFMENFMGAEIWQAVTSEMKGVMSPGMQQEWREQWES</sequence>
<accession>A0A3P7ITU5</accession>
<keyword evidence="2" id="KW-1185">Reference proteome</keyword>
<evidence type="ECO:0000313" key="1">
    <source>
        <dbReference type="EMBL" id="VDM73536.1"/>
    </source>
</evidence>
<organism evidence="1 2">
    <name type="scientific">Strongylus vulgaris</name>
    <name type="common">Blood worm</name>
    <dbReference type="NCBI Taxonomy" id="40348"/>
    <lineage>
        <taxon>Eukaryota</taxon>
        <taxon>Metazoa</taxon>
        <taxon>Ecdysozoa</taxon>
        <taxon>Nematoda</taxon>
        <taxon>Chromadorea</taxon>
        <taxon>Rhabditida</taxon>
        <taxon>Rhabditina</taxon>
        <taxon>Rhabditomorpha</taxon>
        <taxon>Strongyloidea</taxon>
        <taxon>Strongylidae</taxon>
        <taxon>Strongylus</taxon>
    </lineage>
</organism>
<gene>
    <name evidence="1" type="ORF">SVUK_LOCUS8534</name>
</gene>
<protein>
    <submittedName>
        <fullName evidence="1">Uncharacterized protein</fullName>
    </submittedName>
</protein>
<dbReference type="Proteomes" id="UP000270094">
    <property type="component" value="Unassembled WGS sequence"/>
</dbReference>
<name>A0A3P7ITU5_STRVU</name>
<proteinExistence type="predicted"/>
<dbReference type="EMBL" id="UYYB01031208">
    <property type="protein sequence ID" value="VDM73536.1"/>
    <property type="molecule type" value="Genomic_DNA"/>
</dbReference>